<dbReference type="EMBL" id="LTBB01000002">
    <property type="protein sequence ID" value="KYH29959.1"/>
    <property type="molecule type" value="Genomic_DNA"/>
</dbReference>
<dbReference type="Pfam" id="PF05239">
    <property type="entry name" value="PRC"/>
    <property type="match status" value="1"/>
</dbReference>
<feature type="domain" description="PRC-barrel" evidence="1">
    <location>
        <begin position="3"/>
        <end position="76"/>
    </location>
</feature>
<organism evidence="2 3">
    <name type="scientific">Clostridium colicanis DSM 13634</name>
    <dbReference type="NCBI Taxonomy" id="1121305"/>
    <lineage>
        <taxon>Bacteria</taxon>
        <taxon>Bacillati</taxon>
        <taxon>Bacillota</taxon>
        <taxon>Clostridia</taxon>
        <taxon>Eubacteriales</taxon>
        <taxon>Clostridiaceae</taxon>
        <taxon>Clostridium</taxon>
    </lineage>
</organism>
<dbReference type="RefSeq" id="WP_061857520.1">
    <property type="nucleotide sequence ID" value="NZ_LTBB01000002.1"/>
</dbReference>
<dbReference type="SUPFAM" id="SSF50346">
    <property type="entry name" value="PRC-barrel domain"/>
    <property type="match status" value="1"/>
</dbReference>
<dbReference type="InterPro" id="IPR014238">
    <property type="entry name" value="Spore_YlmC/YmxH"/>
</dbReference>
<sequence>MPLYSINSLKLMEVIDINTGSKLGYIKDLIIDCVDYKIISIVIPREKSSWLSKSKDLEIPWNRIVKIGVDVLLVNLEEAVLGEK</sequence>
<dbReference type="Proteomes" id="UP000075374">
    <property type="component" value="Unassembled WGS sequence"/>
</dbReference>
<dbReference type="InterPro" id="IPR027275">
    <property type="entry name" value="PRC-brl_dom"/>
</dbReference>
<evidence type="ECO:0000259" key="1">
    <source>
        <dbReference type="Pfam" id="PF05239"/>
    </source>
</evidence>
<dbReference type="InterPro" id="IPR011033">
    <property type="entry name" value="PRC_barrel-like_sf"/>
</dbReference>
<comment type="caution">
    <text evidence="2">The sequence shown here is derived from an EMBL/GenBank/DDBJ whole genome shotgun (WGS) entry which is preliminary data.</text>
</comment>
<dbReference type="STRING" id="1121305.CLCOL_05970"/>
<dbReference type="PATRIC" id="fig|1121305.3.peg.602"/>
<name>A0A151AQN4_9CLOT</name>
<keyword evidence="3" id="KW-1185">Reference proteome</keyword>
<dbReference type="Gene3D" id="2.30.30.240">
    <property type="entry name" value="PRC-barrel domain"/>
    <property type="match status" value="1"/>
</dbReference>
<dbReference type="PANTHER" id="PTHR40061:SF1">
    <property type="entry name" value="SPORULATION PROTEIN YLMC-RELATED"/>
    <property type="match status" value="1"/>
</dbReference>
<dbReference type="PANTHER" id="PTHR40061">
    <property type="entry name" value="SPORULATION PROTEIN YLMC-RELATED"/>
    <property type="match status" value="1"/>
</dbReference>
<evidence type="ECO:0000313" key="3">
    <source>
        <dbReference type="Proteomes" id="UP000075374"/>
    </source>
</evidence>
<dbReference type="NCBIfam" id="TIGR02888">
    <property type="entry name" value="spore_YlmC_YmxH"/>
    <property type="match status" value="1"/>
</dbReference>
<accession>A0A151AQN4</accession>
<reference evidence="2 3" key="1">
    <citation type="submission" date="2016-02" db="EMBL/GenBank/DDBJ databases">
        <title>Genome sequence of Clostridium colicanis DSM 13634.</title>
        <authorList>
            <person name="Poehlein A."/>
            <person name="Daniel R."/>
        </authorList>
    </citation>
    <scope>NUCLEOTIDE SEQUENCE [LARGE SCALE GENOMIC DNA]</scope>
    <source>
        <strain evidence="2 3">DSM 13634</strain>
    </source>
</reference>
<gene>
    <name evidence="2" type="ORF">CLCOL_05970</name>
</gene>
<proteinExistence type="predicted"/>
<dbReference type="AlphaFoldDB" id="A0A151AQN4"/>
<protein>
    <submittedName>
        <fullName evidence="2">PRC-barrel domain protein</fullName>
    </submittedName>
</protein>
<evidence type="ECO:0000313" key="2">
    <source>
        <dbReference type="EMBL" id="KYH29959.1"/>
    </source>
</evidence>